<evidence type="ECO:0000313" key="4">
    <source>
        <dbReference type="RefSeq" id="XP_006825364.1"/>
    </source>
</evidence>
<dbReference type="GeneID" id="102803915"/>
<dbReference type="PANTHER" id="PTHR11559">
    <property type="entry name" value="CARBOXYLESTERASE"/>
    <property type="match status" value="1"/>
</dbReference>
<dbReference type="SUPFAM" id="SSF53474">
    <property type="entry name" value="alpha/beta-Hydrolases"/>
    <property type="match status" value="1"/>
</dbReference>
<evidence type="ECO:0000259" key="2">
    <source>
        <dbReference type="Pfam" id="PF00135"/>
    </source>
</evidence>
<proteinExistence type="predicted"/>
<dbReference type="RefSeq" id="XP_006825364.1">
    <property type="nucleotide sequence ID" value="XM_006825301.1"/>
</dbReference>
<name>A0ABM0MZC3_SACKO</name>
<evidence type="ECO:0000256" key="1">
    <source>
        <dbReference type="SAM" id="SignalP"/>
    </source>
</evidence>
<organism evidence="3 4">
    <name type="scientific">Saccoglossus kowalevskii</name>
    <name type="common">Acorn worm</name>
    <dbReference type="NCBI Taxonomy" id="10224"/>
    <lineage>
        <taxon>Eukaryota</taxon>
        <taxon>Metazoa</taxon>
        <taxon>Hemichordata</taxon>
        <taxon>Enteropneusta</taxon>
        <taxon>Harrimaniidae</taxon>
        <taxon>Saccoglossus</taxon>
    </lineage>
</organism>
<dbReference type="Gene3D" id="3.40.50.1820">
    <property type="entry name" value="alpha/beta hydrolase"/>
    <property type="match status" value="1"/>
</dbReference>
<feature type="domain" description="Carboxylesterase type B" evidence="2">
    <location>
        <begin position="22"/>
        <end position="198"/>
    </location>
</feature>
<feature type="chain" id="PRO_5047236912" evidence="1">
    <location>
        <begin position="21"/>
        <end position="322"/>
    </location>
</feature>
<reference evidence="4" key="1">
    <citation type="submission" date="2025-08" db="UniProtKB">
        <authorList>
            <consortium name="RefSeq"/>
        </authorList>
    </citation>
    <scope>IDENTIFICATION</scope>
    <source>
        <tissue evidence="4">Testes</tissue>
    </source>
</reference>
<dbReference type="Proteomes" id="UP000694865">
    <property type="component" value="Unplaced"/>
</dbReference>
<dbReference type="Pfam" id="PF00135">
    <property type="entry name" value="COesterase"/>
    <property type="match status" value="1"/>
</dbReference>
<evidence type="ECO:0000313" key="3">
    <source>
        <dbReference type="Proteomes" id="UP000694865"/>
    </source>
</evidence>
<keyword evidence="1" id="KW-0732">Signal</keyword>
<accession>A0ABM0MZC3</accession>
<dbReference type="InterPro" id="IPR029058">
    <property type="entry name" value="AB_hydrolase_fold"/>
</dbReference>
<dbReference type="InterPro" id="IPR050309">
    <property type="entry name" value="Type-B_Carboxylest/Lipase"/>
</dbReference>
<gene>
    <name evidence="4" type="primary">LOC102803915</name>
</gene>
<sequence>MSSIVFSLSLVLFVISTCNADRPTVEISTGTLIGTVEEFSSEFVDGARTVHAYRGIPYADPPVGDLRFAPPKPKTPWQGEYNASDFRTACIQPENPMIPVDKIQDEDCLHLSVYVPQPQNGKKSVMVWLHGGDLTYGSGTMLHDGTVLSALNDVIIVTINYRLGVFGFFSTGDDVASGNYGFLDQVEALRWVQQNIADLSATFDTVDSQILLERLELCFGISGRALAWFRSYLTRRYQCVSIKGLTSPMNMLKYGVLQGSVLGPLLFSMYTFPLGSIIEHHGLSYHLYADDTQLYISFQPNSVYDRDIAMTNLKNCASELKD</sequence>
<keyword evidence="3" id="KW-1185">Reference proteome</keyword>
<dbReference type="InterPro" id="IPR002018">
    <property type="entry name" value="CarbesteraseB"/>
</dbReference>
<protein>
    <submittedName>
        <fullName evidence="4">Pyrethroid hydrolase Ces2e-like</fullName>
    </submittedName>
</protein>
<feature type="signal peptide" evidence="1">
    <location>
        <begin position="1"/>
        <end position="20"/>
    </location>
</feature>